<dbReference type="PANTHER" id="PTHR23502:SF68">
    <property type="entry name" value="MULTIDRUG TRANSPORTER, PUTATIVE (AFU_ORTHOLOGUE AFUA_3G01120)-RELATED"/>
    <property type="match status" value="1"/>
</dbReference>
<dbReference type="GO" id="GO:0016020">
    <property type="term" value="C:membrane"/>
    <property type="evidence" value="ECO:0007669"/>
    <property type="project" value="UniProtKB-SubCell"/>
</dbReference>
<accession>A0A161WHH6</accession>
<dbReference type="InterPro" id="IPR036259">
    <property type="entry name" value="MFS_trans_sf"/>
</dbReference>
<keyword evidence="8" id="KW-1185">Reference proteome</keyword>
<proteinExistence type="inferred from homology"/>
<dbReference type="GO" id="GO:0022857">
    <property type="term" value="F:transmembrane transporter activity"/>
    <property type="evidence" value="ECO:0007669"/>
    <property type="project" value="TreeGrafter"/>
</dbReference>
<dbReference type="SUPFAM" id="SSF103473">
    <property type="entry name" value="MFS general substrate transporter"/>
    <property type="match status" value="1"/>
</dbReference>
<protein>
    <submittedName>
        <fullName evidence="7">MFS multidrug transporter</fullName>
    </submittedName>
</protein>
<reference evidence="7 8" key="1">
    <citation type="submission" date="2015-06" db="EMBL/GenBank/DDBJ databases">
        <title>Survival trade-offs in plant roots during colonization by closely related pathogenic and mutualistic fungi.</title>
        <authorList>
            <person name="Hacquard S."/>
            <person name="Kracher B."/>
            <person name="Hiruma K."/>
            <person name="Weinman A."/>
            <person name="Muench P."/>
            <person name="Garrido Oter R."/>
            <person name="Ver Loren van Themaat E."/>
            <person name="Dallerey J.-F."/>
            <person name="Damm U."/>
            <person name="Henrissat B."/>
            <person name="Lespinet O."/>
            <person name="Thon M."/>
            <person name="Kemen E."/>
            <person name="McHardy A.C."/>
            <person name="Schulze-Lefert P."/>
            <person name="O'Connell R.J."/>
        </authorList>
    </citation>
    <scope>NUCLEOTIDE SEQUENCE [LARGE SCALE GENOMIC DNA]</scope>
    <source>
        <strain evidence="7 8">0861</strain>
    </source>
</reference>
<evidence type="ECO:0000256" key="5">
    <source>
        <dbReference type="ARBA" id="ARBA00023136"/>
    </source>
</evidence>
<dbReference type="AlphaFoldDB" id="A0A161WHH6"/>
<evidence type="ECO:0000256" key="2">
    <source>
        <dbReference type="ARBA" id="ARBA00008335"/>
    </source>
</evidence>
<dbReference type="STRING" id="708197.A0A161WHH6"/>
<name>A0A161WHH6_9PEZI</name>
<feature type="transmembrane region" description="Helical" evidence="6">
    <location>
        <begin position="15"/>
        <end position="35"/>
    </location>
</feature>
<keyword evidence="5 6" id="KW-0472">Membrane</keyword>
<evidence type="ECO:0000313" key="7">
    <source>
        <dbReference type="EMBL" id="KZL70366.1"/>
    </source>
</evidence>
<comment type="caution">
    <text evidence="7">The sequence shown here is derived from an EMBL/GenBank/DDBJ whole genome shotgun (WGS) entry which is preliminary data.</text>
</comment>
<evidence type="ECO:0000256" key="1">
    <source>
        <dbReference type="ARBA" id="ARBA00004141"/>
    </source>
</evidence>
<feature type="transmembrane region" description="Helical" evidence="6">
    <location>
        <begin position="106"/>
        <end position="127"/>
    </location>
</feature>
<dbReference type="Proteomes" id="UP000076552">
    <property type="component" value="Unassembled WGS sequence"/>
</dbReference>
<evidence type="ECO:0000313" key="8">
    <source>
        <dbReference type="Proteomes" id="UP000076552"/>
    </source>
</evidence>
<gene>
    <name evidence="7" type="ORF">CT0861_01145</name>
</gene>
<evidence type="ECO:0000256" key="4">
    <source>
        <dbReference type="ARBA" id="ARBA00022989"/>
    </source>
</evidence>
<sequence>MDFLSKYDFSVSSHGLMFLGISIGAIVGDLLDSSLSDRIAASLFLEKGTKIPELRLAITAHSVPLIPTGVLLYGWTAERSVFWLVTITGTTVFGVGVMLPHLTSVLVKAFAVHVAPALSASMMFSGVSELYCPSWDVRCMLL</sequence>
<evidence type="ECO:0000256" key="3">
    <source>
        <dbReference type="ARBA" id="ARBA00022692"/>
    </source>
</evidence>
<feature type="transmembrane region" description="Helical" evidence="6">
    <location>
        <begin position="81"/>
        <end position="99"/>
    </location>
</feature>
<keyword evidence="4 6" id="KW-1133">Transmembrane helix</keyword>
<comment type="similarity">
    <text evidence="2">Belongs to the major facilitator superfamily.</text>
</comment>
<keyword evidence="3 6" id="KW-0812">Transmembrane</keyword>
<dbReference type="EMBL" id="LFIV01000090">
    <property type="protein sequence ID" value="KZL70366.1"/>
    <property type="molecule type" value="Genomic_DNA"/>
</dbReference>
<dbReference type="PANTHER" id="PTHR23502">
    <property type="entry name" value="MAJOR FACILITATOR SUPERFAMILY"/>
    <property type="match status" value="1"/>
</dbReference>
<feature type="transmembrane region" description="Helical" evidence="6">
    <location>
        <begin position="56"/>
        <end position="75"/>
    </location>
</feature>
<comment type="subcellular location">
    <subcellularLocation>
        <location evidence="1">Membrane</location>
        <topology evidence="1">Multi-pass membrane protein</topology>
    </subcellularLocation>
</comment>
<evidence type="ECO:0000256" key="6">
    <source>
        <dbReference type="SAM" id="Phobius"/>
    </source>
</evidence>
<organism evidence="7 8">
    <name type="scientific">Colletotrichum tofieldiae</name>
    <dbReference type="NCBI Taxonomy" id="708197"/>
    <lineage>
        <taxon>Eukaryota</taxon>
        <taxon>Fungi</taxon>
        <taxon>Dikarya</taxon>
        <taxon>Ascomycota</taxon>
        <taxon>Pezizomycotina</taxon>
        <taxon>Sordariomycetes</taxon>
        <taxon>Hypocreomycetidae</taxon>
        <taxon>Glomerellales</taxon>
        <taxon>Glomerellaceae</taxon>
        <taxon>Colletotrichum</taxon>
        <taxon>Colletotrichum spaethianum species complex</taxon>
    </lineage>
</organism>